<feature type="domain" description="RRM" evidence="3">
    <location>
        <begin position="36"/>
        <end position="113"/>
    </location>
</feature>
<evidence type="ECO:0000313" key="4">
    <source>
        <dbReference type="EMBL" id="CAE0678427.1"/>
    </source>
</evidence>
<dbReference type="InterPro" id="IPR012677">
    <property type="entry name" value="Nucleotide-bd_a/b_plait_sf"/>
</dbReference>
<dbReference type="PANTHER" id="PTHR23236:SF92">
    <property type="entry name" value="POLYADENYLATE-BINDING PROTEIN 1"/>
    <property type="match status" value="1"/>
</dbReference>
<dbReference type="Gene3D" id="3.30.70.330">
    <property type="match status" value="1"/>
</dbReference>
<organism evidence="4">
    <name type="scientific">Lotharella globosa</name>
    <dbReference type="NCBI Taxonomy" id="91324"/>
    <lineage>
        <taxon>Eukaryota</taxon>
        <taxon>Sar</taxon>
        <taxon>Rhizaria</taxon>
        <taxon>Cercozoa</taxon>
        <taxon>Chlorarachniophyceae</taxon>
        <taxon>Lotharella</taxon>
    </lineage>
</organism>
<dbReference type="SUPFAM" id="SSF54928">
    <property type="entry name" value="RNA-binding domain, RBD"/>
    <property type="match status" value="1"/>
</dbReference>
<protein>
    <recommendedName>
        <fullName evidence="3">RRM domain-containing protein</fullName>
    </recommendedName>
</protein>
<gene>
    <name evidence="4" type="ORF">LGLO00237_LOCUS30209</name>
</gene>
<dbReference type="EMBL" id="HBIV01043023">
    <property type="protein sequence ID" value="CAE0678427.1"/>
    <property type="molecule type" value="Transcribed_RNA"/>
</dbReference>
<dbReference type="SMART" id="SM00360">
    <property type="entry name" value="RRM"/>
    <property type="match status" value="1"/>
</dbReference>
<dbReference type="PANTHER" id="PTHR23236">
    <property type="entry name" value="EUKARYOTIC TRANSLATION INITIATION FACTOR 4B/4H"/>
    <property type="match status" value="1"/>
</dbReference>
<sequence length="150" mass="17363">MEEEFQKIDALSNEYDETGSATGSQAVVNGPDVDKRSIYVGNVEYATTPDELKEFFTPCGVVNRVTIKVNKRTGHPMGYAYVEFKDEDAVTNAVLLDKAEFKSRNLKISAKRTNIPGFGGYRRRRSRRRRRYGYRPRYRFGNKRAVYRPY</sequence>
<keyword evidence="1 2" id="KW-0694">RNA-binding</keyword>
<dbReference type="InterPro" id="IPR000504">
    <property type="entry name" value="RRM_dom"/>
</dbReference>
<proteinExistence type="predicted"/>
<accession>A0A7S4DYM9</accession>
<dbReference type="InterPro" id="IPR035979">
    <property type="entry name" value="RBD_domain_sf"/>
</dbReference>
<dbReference type="AlphaFoldDB" id="A0A7S4DYM9"/>
<reference evidence="4" key="1">
    <citation type="submission" date="2021-01" db="EMBL/GenBank/DDBJ databases">
        <authorList>
            <person name="Corre E."/>
            <person name="Pelletier E."/>
            <person name="Niang G."/>
            <person name="Scheremetjew M."/>
            <person name="Finn R."/>
            <person name="Kale V."/>
            <person name="Holt S."/>
            <person name="Cochrane G."/>
            <person name="Meng A."/>
            <person name="Brown T."/>
            <person name="Cohen L."/>
        </authorList>
    </citation>
    <scope>NUCLEOTIDE SEQUENCE</scope>
    <source>
        <strain evidence="4">CCCM811</strain>
    </source>
</reference>
<name>A0A7S4DYM9_9EUKA</name>
<evidence type="ECO:0000259" key="3">
    <source>
        <dbReference type="PROSITE" id="PS50102"/>
    </source>
</evidence>
<evidence type="ECO:0000256" key="2">
    <source>
        <dbReference type="PROSITE-ProRule" id="PRU00176"/>
    </source>
</evidence>
<dbReference type="Pfam" id="PF00076">
    <property type="entry name" value="RRM_1"/>
    <property type="match status" value="1"/>
</dbReference>
<dbReference type="CDD" id="cd12306">
    <property type="entry name" value="RRM_II_PABPs"/>
    <property type="match status" value="1"/>
</dbReference>
<evidence type="ECO:0000256" key="1">
    <source>
        <dbReference type="ARBA" id="ARBA00022884"/>
    </source>
</evidence>
<dbReference type="GO" id="GO:0008143">
    <property type="term" value="F:poly(A) binding"/>
    <property type="evidence" value="ECO:0007669"/>
    <property type="project" value="TreeGrafter"/>
</dbReference>
<dbReference type="PROSITE" id="PS50102">
    <property type="entry name" value="RRM"/>
    <property type="match status" value="1"/>
</dbReference>